<evidence type="ECO:0000313" key="4">
    <source>
        <dbReference type="Proteomes" id="UP000010843"/>
    </source>
</evidence>
<keyword evidence="5" id="KW-1185">Reference proteome</keyword>
<dbReference type="STRING" id="797303.Natpe_3096"/>
<reference evidence="3 5" key="3">
    <citation type="journal article" date="2014" name="PLoS Genet.">
        <title>Phylogenetically driven sequencing of extremely halophilic archaea reveals strategies for static and dynamic osmo-response.</title>
        <authorList>
            <person name="Becker E.A."/>
            <person name="Seitzer P.M."/>
            <person name="Tritt A."/>
            <person name="Larsen D."/>
            <person name="Krusor M."/>
            <person name="Yao A.I."/>
            <person name="Wu D."/>
            <person name="Madern D."/>
            <person name="Eisen J.A."/>
            <person name="Darling A.E."/>
            <person name="Facciotti M.T."/>
        </authorList>
    </citation>
    <scope>NUCLEOTIDE SEQUENCE [LARGE SCALE GENOMIC DNA]</scope>
    <source>
        <strain evidence="3 5">DSM 15624</strain>
    </source>
</reference>
<reference evidence="2" key="2">
    <citation type="submission" date="2012-02" db="EMBL/GenBank/DDBJ databases">
        <title>Complete sequence of chromosome of Natrinema pellirubrum DSM 15624.</title>
        <authorList>
            <consortium name="US DOE Joint Genome Institute"/>
            <person name="Lucas S."/>
            <person name="Han J."/>
            <person name="Lapidus A."/>
            <person name="Cheng J.-F."/>
            <person name="Goodwin L."/>
            <person name="Pitluck S."/>
            <person name="Peters L."/>
            <person name="Teshima H."/>
            <person name="Detter J.C."/>
            <person name="Han C."/>
            <person name="Tapia R."/>
            <person name="Land M."/>
            <person name="Hauser L."/>
            <person name="Kyrpides N."/>
            <person name="Ivanova N."/>
            <person name="Pagani I."/>
            <person name="Sproer C."/>
            <person name="Anderson I."/>
            <person name="Woyke T."/>
        </authorList>
    </citation>
    <scope>NUCLEOTIDE SEQUENCE</scope>
    <source>
        <strain evidence="2">DSM 15624</strain>
    </source>
</reference>
<dbReference type="KEGG" id="npe:Natpe_3096"/>
<evidence type="ECO:0000313" key="2">
    <source>
        <dbReference type="EMBL" id="AGB32889.1"/>
    </source>
</evidence>
<name>L0JNR4_NATP1</name>
<dbReference type="InterPro" id="IPR006311">
    <property type="entry name" value="TAT_signal"/>
</dbReference>
<reference evidence="4" key="1">
    <citation type="submission" date="2012-02" db="EMBL/GenBank/DDBJ databases">
        <title>Complete sequence of chromosome of Natrinema pellirubrum DSM 15624.</title>
        <authorList>
            <person name="Lucas S."/>
            <person name="Han J."/>
            <person name="Lapidus A."/>
            <person name="Cheng J.-F."/>
            <person name="Goodwin L."/>
            <person name="Pitluck S."/>
            <person name="Peters L."/>
            <person name="Teshima H."/>
            <person name="Detter J.C."/>
            <person name="Han C."/>
            <person name="Tapia R."/>
            <person name="Land M."/>
            <person name="Hauser L."/>
            <person name="Kyrpides N."/>
            <person name="Ivanova N."/>
            <person name="Pagani I."/>
            <person name="Sproer C."/>
            <person name="Anderson I."/>
            <person name="Woyke T."/>
        </authorList>
    </citation>
    <scope>NUCLEOTIDE SEQUENCE [LARGE SCALE GENOMIC DNA]</scope>
    <source>
        <strain evidence="4">DSM 15624 / JCM 10476 / NCIMB 786</strain>
    </source>
</reference>
<feature type="compositionally biased region" description="Basic and acidic residues" evidence="1">
    <location>
        <begin position="237"/>
        <end position="246"/>
    </location>
</feature>
<accession>L0JNR4</accession>
<feature type="compositionally biased region" description="Acidic residues" evidence="1">
    <location>
        <begin position="247"/>
        <end position="264"/>
    </location>
</feature>
<dbReference type="PATRIC" id="fig|797303.5.peg.1920"/>
<evidence type="ECO:0000256" key="1">
    <source>
        <dbReference type="SAM" id="MobiDB-lite"/>
    </source>
</evidence>
<dbReference type="RefSeq" id="WP_006181293.1">
    <property type="nucleotide sequence ID" value="NC_019962.1"/>
</dbReference>
<dbReference type="GeneID" id="14333676"/>
<dbReference type="OrthoDB" id="160599at2157"/>
<dbReference type="EMBL" id="AOIE01000063">
    <property type="protein sequence ID" value="ELY75649.1"/>
    <property type="molecule type" value="Genomic_DNA"/>
</dbReference>
<evidence type="ECO:0000313" key="5">
    <source>
        <dbReference type="Proteomes" id="UP000011593"/>
    </source>
</evidence>
<evidence type="ECO:0000313" key="3">
    <source>
        <dbReference type="EMBL" id="ELY75649.1"/>
    </source>
</evidence>
<dbReference type="PROSITE" id="PS51318">
    <property type="entry name" value="TAT"/>
    <property type="match status" value="1"/>
</dbReference>
<dbReference type="HOGENOM" id="CLU_805652_0_0_2"/>
<gene>
    <name evidence="2" type="ordered locus">Natpe_3096</name>
    <name evidence="3" type="ORF">C488_09569</name>
</gene>
<protein>
    <submittedName>
        <fullName evidence="2">Uncharacterized protein</fullName>
    </submittedName>
</protein>
<feature type="region of interest" description="Disordered" evidence="1">
    <location>
        <begin position="277"/>
        <end position="299"/>
    </location>
</feature>
<dbReference type="AlphaFoldDB" id="L0JNR4"/>
<dbReference type="EMBL" id="CP003372">
    <property type="protein sequence ID" value="AGB32889.1"/>
    <property type="molecule type" value="Genomic_DNA"/>
</dbReference>
<sequence length="299" mass="32551">MSDSDDDRTVSRRTLLQASAGTAALSAIGSARADDGNERDDLARRFDRDCPDATIEPSMAHCEGASMEGCADDHPTTVALQSAVADALERRYPDVDALLEAGYKPYFDTLETGDDSWSHWLNPAFIGDGDLLEPERPESVLVDNETWRSIGVMFIATQDGAAVEPPAVYGEDIDADAELCSPWHAHTGLPGRFAWWFYRQTYEGAAADGDLEFPCRTPCMLHVWTVDHPESVYAHDAPPREDRDVDPADEPTFDTDAVPGEDDLGWAALPEDVVPDELPADLAPFDPSGVDPFGIDLGL</sequence>
<dbReference type="Proteomes" id="UP000011593">
    <property type="component" value="Unassembled WGS sequence"/>
</dbReference>
<organism evidence="2 4">
    <name type="scientific">Natrinema pellirubrum (strain DSM 15624 / CIP 106293 / JCM 10476 / NCIMB 786 / 157)</name>
    <dbReference type="NCBI Taxonomy" id="797303"/>
    <lineage>
        <taxon>Archaea</taxon>
        <taxon>Methanobacteriati</taxon>
        <taxon>Methanobacteriota</taxon>
        <taxon>Stenosarchaea group</taxon>
        <taxon>Halobacteria</taxon>
        <taxon>Halobacteriales</taxon>
        <taxon>Natrialbaceae</taxon>
        <taxon>Natrinema</taxon>
    </lineage>
</organism>
<dbReference type="Proteomes" id="UP000010843">
    <property type="component" value="Chromosome"/>
</dbReference>
<dbReference type="eggNOG" id="arCOG03919">
    <property type="taxonomic scope" value="Archaea"/>
</dbReference>
<proteinExistence type="predicted"/>
<feature type="region of interest" description="Disordered" evidence="1">
    <location>
        <begin position="233"/>
        <end position="264"/>
    </location>
</feature>